<dbReference type="HOGENOM" id="CLU_000445_114_75_4"/>
<feature type="transmembrane region" description="Helical" evidence="9">
    <location>
        <begin position="303"/>
        <end position="323"/>
    </location>
</feature>
<dbReference type="KEGG" id="lch:Lcho_1575"/>
<dbReference type="SUPFAM" id="SSF52172">
    <property type="entry name" value="CheY-like"/>
    <property type="match status" value="1"/>
</dbReference>
<feature type="domain" description="Histidine kinase" evidence="10">
    <location>
        <begin position="421"/>
        <end position="635"/>
    </location>
</feature>
<proteinExistence type="predicted"/>
<evidence type="ECO:0000256" key="9">
    <source>
        <dbReference type="SAM" id="Phobius"/>
    </source>
</evidence>
<dbReference type="RefSeq" id="WP_012346603.1">
    <property type="nucleotide sequence ID" value="NC_010524.1"/>
</dbReference>
<dbReference type="SUPFAM" id="SSF55874">
    <property type="entry name" value="ATPase domain of HSP90 chaperone/DNA topoisomerase II/histidine kinase"/>
    <property type="match status" value="1"/>
</dbReference>
<evidence type="ECO:0000313" key="12">
    <source>
        <dbReference type="EMBL" id="ACB33842.1"/>
    </source>
</evidence>
<keyword evidence="9" id="KW-1133">Transmembrane helix</keyword>
<evidence type="ECO:0000313" key="13">
    <source>
        <dbReference type="Proteomes" id="UP000001693"/>
    </source>
</evidence>
<dbReference type="EMBL" id="CP001013">
    <property type="protein sequence ID" value="ACB33842.1"/>
    <property type="molecule type" value="Genomic_DNA"/>
</dbReference>
<dbReference type="InterPro" id="IPR011006">
    <property type="entry name" value="CheY-like_superfamily"/>
</dbReference>
<feature type="transmembrane region" description="Helical" evidence="9">
    <location>
        <begin position="212"/>
        <end position="234"/>
    </location>
</feature>
<dbReference type="GO" id="GO:0000155">
    <property type="term" value="F:phosphorelay sensor kinase activity"/>
    <property type="evidence" value="ECO:0007669"/>
    <property type="project" value="InterPro"/>
</dbReference>
<evidence type="ECO:0000256" key="2">
    <source>
        <dbReference type="ARBA" id="ARBA00012438"/>
    </source>
</evidence>
<evidence type="ECO:0000256" key="7">
    <source>
        <dbReference type="PROSITE-ProRule" id="PRU00169"/>
    </source>
</evidence>
<dbReference type="CDD" id="cd00082">
    <property type="entry name" value="HisKA"/>
    <property type="match status" value="1"/>
</dbReference>
<dbReference type="Gene3D" id="1.10.287.130">
    <property type="match status" value="1"/>
</dbReference>
<dbReference type="Pfam" id="PF02518">
    <property type="entry name" value="HATPase_c"/>
    <property type="match status" value="1"/>
</dbReference>
<dbReference type="AlphaFoldDB" id="B1XWH4"/>
<accession>B1XWH4</accession>
<dbReference type="PROSITE" id="PS50110">
    <property type="entry name" value="RESPONSE_REGULATORY"/>
    <property type="match status" value="1"/>
</dbReference>
<evidence type="ECO:0000259" key="11">
    <source>
        <dbReference type="PROSITE" id="PS50110"/>
    </source>
</evidence>
<feature type="transmembrane region" description="Helical" evidence="9">
    <location>
        <begin position="246"/>
        <end position="265"/>
    </location>
</feature>
<dbReference type="InterPro" id="IPR003661">
    <property type="entry name" value="HisK_dim/P_dom"/>
</dbReference>
<dbReference type="Pfam" id="PF00072">
    <property type="entry name" value="Response_reg"/>
    <property type="match status" value="1"/>
</dbReference>
<dbReference type="OrthoDB" id="6114847at2"/>
<protein>
    <recommendedName>
        <fullName evidence="2">histidine kinase</fullName>
        <ecNumber evidence="2">2.7.13.3</ecNumber>
    </recommendedName>
</protein>
<dbReference type="Pfam" id="PF00512">
    <property type="entry name" value="HisKA"/>
    <property type="match status" value="1"/>
</dbReference>
<dbReference type="Gene3D" id="3.40.50.2300">
    <property type="match status" value="1"/>
</dbReference>
<feature type="transmembrane region" description="Helical" evidence="9">
    <location>
        <begin position="330"/>
        <end position="350"/>
    </location>
</feature>
<keyword evidence="3 7" id="KW-0597">Phosphoprotein</keyword>
<feature type="coiled-coil region" evidence="8">
    <location>
        <begin position="380"/>
        <end position="407"/>
    </location>
</feature>
<evidence type="ECO:0000256" key="3">
    <source>
        <dbReference type="ARBA" id="ARBA00022553"/>
    </source>
</evidence>
<sequence length="777" mass="85483" precursor="true">MIAHRLPLPAPFDWPRHLLRCAAFFIGLMGLLLGSAAVANPPLALTQAHFSPRPGAPEQAVELPDTWAQRGLPNRGAGIYRIVFELPVVPQQVWALRIDRLADQHEIRLNGALLSGRIDPEAGKPPLSRATPTWIPVAPQMLRSGHNELQISVRYSTRAGLSPVWIGPAGPLWDDSLLEQRLEFLLPVMLNCGGSALGLFMVLLWWRRRSEVLIGTFGLVWLLISLRSTAYFTIYSAQQGIVFDAFMYISQILSALLLGMASLILADRARHWWRRLLIGLAVPLMLLGIPAAALGEVDTLRTFTYPLVLGAVIPPLVMVAISARRLQSRARLLMLTALLTLVVTAAHDYLGWRGELSVMSRYWMPLMLPLVFSVFAWTLMQRMVNALEQVEQLNSDLELRVAERTRALEQANLTKTRFLAAASHDLRQPVVAIGILIDLLREHIQVPAQRRMIDRVNDAVASMEALLKGLLDLSRLEAGTVQPRFESIELQTLFDAIAAHVNEAAHQKGLKLRLRPTRLAVRSDRVLLEQIVRNLVSNAVRYTERGGVLVAARQRGDRVVLQVWDSGHGIAADQQERIFDEFVQGAGRRNAEGNLGLGLGLAIVRRAVQLLGHRLSLRSQPGRGSCFALGMDAAQARPGALRAAPSAARPLQDWRLALVDDDDQVRAALAARLAAWGAEVESHASLTGFRQWLARHPRGRSGVDFLITDQRLIGATGLEVIEALHSYAGPVPALVITGDTAPADLALLANSGVTVLHKPFRAEVLLAAIMQVRRAAP</sequence>
<dbReference type="InterPro" id="IPR001789">
    <property type="entry name" value="Sig_transdc_resp-reg_receiver"/>
</dbReference>
<dbReference type="PROSITE" id="PS50109">
    <property type="entry name" value="HIS_KIN"/>
    <property type="match status" value="1"/>
</dbReference>
<dbReference type="EC" id="2.7.13.3" evidence="2"/>
<dbReference type="CDD" id="cd00156">
    <property type="entry name" value="REC"/>
    <property type="match status" value="1"/>
</dbReference>
<feature type="transmembrane region" description="Helical" evidence="9">
    <location>
        <begin position="362"/>
        <end position="380"/>
    </location>
</feature>
<dbReference type="FunFam" id="3.30.565.10:FF:000049">
    <property type="entry name" value="Two-component sensor histidine kinase"/>
    <property type="match status" value="1"/>
</dbReference>
<dbReference type="SMART" id="SM00387">
    <property type="entry name" value="HATPase_c"/>
    <property type="match status" value="1"/>
</dbReference>
<feature type="transmembrane region" description="Helical" evidence="9">
    <location>
        <begin position="21"/>
        <end position="39"/>
    </location>
</feature>
<evidence type="ECO:0000256" key="8">
    <source>
        <dbReference type="SAM" id="Coils"/>
    </source>
</evidence>
<keyword evidence="8" id="KW-0175">Coiled coil</keyword>
<gene>
    <name evidence="12" type="ordered locus">Lcho_1575</name>
</gene>
<dbReference type="eggNOG" id="COG2205">
    <property type="taxonomic scope" value="Bacteria"/>
</dbReference>
<feature type="transmembrane region" description="Helical" evidence="9">
    <location>
        <begin position="277"/>
        <end position="297"/>
    </location>
</feature>
<keyword evidence="4" id="KW-0808">Transferase</keyword>
<keyword evidence="13" id="KW-1185">Reference proteome</keyword>
<dbReference type="InterPro" id="IPR004358">
    <property type="entry name" value="Sig_transdc_His_kin-like_C"/>
</dbReference>
<dbReference type="eggNOG" id="COG4566">
    <property type="taxonomic scope" value="Bacteria"/>
</dbReference>
<feature type="transmembrane region" description="Helical" evidence="9">
    <location>
        <begin position="184"/>
        <end position="205"/>
    </location>
</feature>
<dbReference type="SUPFAM" id="SSF47384">
    <property type="entry name" value="Homodimeric domain of signal transducing histidine kinase"/>
    <property type="match status" value="1"/>
</dbReference>
<dbReference type="InterPro" id="IPR036097">
    <property type="entry name" value="HisK_dim/P_sf"/>
</dbReference>
<dbReference type="InterPro" id="IPR003594">
    <property type="entry name" value="HATPase_dom"/>
</dbReference>
<feature type="domain" description="Response regulatory" evidence="11">
    <location>
        <begin position="655"/>
        <end position="773"/>
    </location>
</feature>
<dbReference type="SMART" id="SM00448">
    <property type="entry name" value="REC"/>
    <property type="match status" value="1"/>
</dbReference>
<dbReference type="InterPro" id="IPR036890">
    <property type="entry name" value="HATPase_C_sf"/>
</dbReference>
<evidence type="ECO:0000259" key="10">
    <source>
        <dbReference type="PROSITE" id="PS50109"/>
    </source>
</evidence>
<evidence type="ECO:0000256" key="6">
    <source>
        <dbReference type="ARBA" id="ARBA00023012"/>
    </source>
</evidence>
<reference evidence="12 13" key="1">
    <citation type="submission" date="2008-03" db="EMBL/GenBank/DDBJ databases">
        <title>Complete sequence of Leptothrix cholodnii SP-6.</title>
        <authorList>
            <consortium name="US DOE Joint Genome Institute"/>
            <person name="Copeland A."/>
            <person name="Lucas S."/>
            <person name="Lapidus A."/>
            <person name="Glavina del Rio T."/>
            <person name="Dalin E."/>
            <person name="Tice H."/>
            <person name="Bruce D."/>
            <person name="Goodwin L."/>
            <person name="Pitluck S."/>
            <person name="Chertkov O."/>
            <person name="Brettin T."/>
            <person name="Detter J.C."/>
            <person name="Han C."/>
            <person name="Kuske C.R."/>
            <person name="Schmutz J."/>
            <person name="Larimer F."/>
            <person name="Land M."/>
            <person name="Hauser L."/>
            <person name="Kyrpides N."/>
            <person name="Lykidis A."/>
            <person name="Emerson D."/>
            <person name="Richardson P."/>
        </authorList>
    </citation>
    <scope>NUCLEOTIDE SEQUENCE [LARGE SCALE GENOMIC DNA]</scope>
    <source>
        <strain evidence="13">ATCC 51168 / LMG 8142 / SP-6</strain>
    </source>
</reference>
<dbReference type="PANTHER" id="PTHR43711">
    <property type="entry name" value="TWO-COMPONENT HISTIDINE KINASE"/>
    <property type="match status" value="1"/>
</dbReference>
<dbReference type="Proteomes" id="UP000001693">
    <property type="component" value="Chromosome"/>
</dbReference>
<keyword evidence="5 12" id="KW-0418">Kinase</keyword>
<keyword evidence="9" id="KW-0812">Transmembrane</keyword>
<dbReference type="PRINTS" id="PR00344">
    <property type="entry name" value="BCTRLSENSOR"/>
</dbReference>
<name>B1XWH4_LEPCP</name>
<keyword evidence="9" id="KW-0472">Membrane</keyword>
<dbReference type="InterPro" id="IPR005467">
    <property type="entry name" value="His_kinase_dom"/>
</dbReference>
<organism evidence="12 13">
    <name type="scientific">Leptothrix cholodnii (strain ATCC 51168 / LMG 8142 / SP-6)</name>
    <name type="common">Leptothrix discophora (strain SP-6)</name>
    <dbReference type="NCBI Taxonomy" id="395495"/>
    <lineage>
        <taxon>Bacteria</taxon>
        <taxon>Pseudomonadati</taxon>
        <taxon>Pseudomonadota</taxon>
        <taxon>Betaproteobacteria</taxon>
        <taxon>Burkholderiales</taxon>
        <taxon>Sphaerotilaceae</taxon>
        <taxon>Leptothrix</taxon>
    </lineage>
</organism>
<evidence type="ECO:0000256" key="1">
    <source>
        <dbReference type="ARBA" id="ARBA00000085"/>
    </source>
</evidence>
<dbReference type="STRING" id="395495.Lcho_1575"/>
<evidence type="ECO:0000256" key="4">
    <source>
        <dbReference type="ARBA" id="ARBA00022679"/>
    </source>
</evidence>
<evidence type="ECO:0000256" key="5">
    <source>
        <dbReference type="ARBA" id="ARBA00022777"/>
    </source>
</evidence>
<dbReference type="SMART" id="SM00388">
    <property type="entry name" value="HisKA"/>
    <property type="match status" value="1"/>
</dbReference>
<comment type="catalytic activity">
    <reaction evidence="1">
        <text>ATP + protein L-histidine = ADP + protein N-phospho-L-histidine.</text>
        <dbReference type="EC" id="2.7.13.3"/>
    </reaction>
</comment>
<keyword evidence="6" id="KW-0902">Two-component regulatory system</keyword>
<feature type="modified residue" description="4-aspartylphosphate" evidence="7">
    <location>
        <position position="709"/>
    </location>
</feature>
<dbReference type="InterPro" id="IPR050736">
    <property type="entry name" value="Sensor_HK_Regulatory"/>
</dbReference>
<dbReference type="Gene3D" id="3.30.565.10">
    <property type="entry name" value="Histidine kinase-like ATPase, C-terminal domain"/>
    <property type="match status" value="1"/>
</dbReference>
<dbReference type="PANTHER" id="PTHR43711:SF26">
    <property type="entry name" value="SENSOR HISTIDINE KINASE RCSC"/>
    <property type="match status" value="1"/>
</dbReference>